<gene>
    <name evidence="3" type="ORF">ODALV1_LOCUS4057</name>
</gene>
<evidence type="ECO:0000313" key="4">
    <source>
        <dbReference type="Proteomes" id="UP001642540"/>
    </source>
</evidence>
<protein>
    <submittedName>
        <fullName evidence="3">Uncharacterized protein</fullName>
    </submittedName>
</protein>
<dbReference type="InterPro" id="IPR042431">
    <property type="entry name" value="FAM45"/>
</dbReference>
<dbReference type="Proteomes" id="UP001642540">
    <property type="component" value="Unassembled WGS sequence"/>
</dbReference>
<reference evidence="3 4" key="1">
    <citation type="submission" date="2024-08" db="EMBL/GenBank/DDBJ databases">
        <authorList>
            <person name="Cucini C."/>
            <person name="Frati F."/>
        </authorList>
    </citation>
    <scope>NUCLEOTIDE SEQUENCE [LARGE SCALE GENOMIC DNA]</scope>
</reference>
<organism evidence="3 4">
    <name type="scientific">Orchesella dallaii</name>
    <dbReference type="NCBI Taxonomy" id="48710"/>
    <lineage>
        <taxon>Eukaryota</taxon>
        <taxon>Metazoa</taxon>
        <taxon>Ecdysozoa</taxon>
        <taxon>Arthropoda</taxon>
        <taxon>Hexapoda</taxon>
        <taxon>Collembola</taxon>
        <taxon>Entomobryomorpha</taxon>
        <taxon>Entomobryoidea</taxon>
        <taxon>Orchesellidae</taxon>
        <taxon>Orchesellinae</taxon>
        <taxon>Orchesella</taxon>
    </lineage>
</organism>
<evidence type="ECO:0000313" key="3">
    <source>
        <dbReference type="EMBL" id="CAL8078302.1"/>
    </source>
</evidence>
<feature type="coiled-coil region" evidence="2">
    <location>
        <begin position="314"/>
        <end position="341"/>
    </location>
</feature>
<keyword evidence="2" id="KW-0175">Coiled coil</keyword>
<keyword evidence="1" id="KW-0344">Guanine-nucleotide releasing factor</keyword>
<sequence>MTQSNVEKVIDMPPAPAKVIACHVIELDKGDGMMKTWSYPASERVQMDICFRKIAKIKKSISAAGAIAKYYKYCKTWHYINISPPLLESGMKIAEKEFLRIDRVAVVIETEDFNPVRYEEFGNLFIRVFVAEADPTILLRQFLSLVVTGKCHWENTTIKASKFDSILPFQDFRVRSLITTFGIETIVLLTAVLRKQRVVVYNRKVDGLIRDVLSILALGSRSDNQWDNVYPWVGDNDDELAQFTDMNFYIVGCANATIENRPGFHDIFVNIPAAEISVASHAKENMMMSKPHKEVALFMVQLSENEEISEYDLIQEIRKKAQELSIESHQLKKRASDAEEA</sequence>
<dbReference type="EMBL" id="CAXLJM020000013">
    <property type="protein sequence ID" value="CAL8078302.1"/>
    <property type="molecule type" value="Genomic_DNA"/>
</dbReference>
<dbReference type="PANTHER" id="PTHR28544:SF1">
    <property type="entry name" value="DENN DOMAIN-CONTAINING PROTEIN 10-RELATED"/>
    <property type="match status" value="1"/>
</dbReference>
<dbReference type="PANTHER" id="PTHR28544">
    <property type="entry name" value="PROTEIN FAM45A-RELATED"/>
    <property type="match status" value="1"/>
</dbReference>
<evidence type="ECO:0000256" key="1">
    <source>
        <dbReference type="ARBA" id="ARBA00022658"/>
    </source>
</evidence>
<proteinExistence type="predicted"/>
<dbReference type="Pfam" id="PF08616">
    <property type="entry name" value="SPA"/>
    <property type="match status" value="1"/>
</dbReference>
<keyword evidence="4" id="KW-1185">Reference proteome</keyword>
<accession>A0ABP1Q108</accession>
<evidence type="ECO:0000256" key="2">
    <source>
        <dbReference type="SAM" id="Coils"/>
    </source>
</evidence>
<name>A0ABP1Q108_9HEXA</name>
<comment type="caution">
    <text evidence="3">The sequence shown here is derived from an EMBL/GenBank/DDBJ whole genome shotgun (WGS) entry which is preliminary data.</text>
</comment>